<proteinExistence type="predicted"/>
<sequence>MVIRSKHIVASLRAKTTNMLFKMLRDVPTNHFSAVVLGLMMRSDVVRFQKRELIIIIITSSAKMFILDKKNTIFSWLECVMFQERAPNPSEEQPGPIFTNIDIL</sequence>
<evidence type="ECO:0000313" key="2">
    <source>
        <dbReference type="Proteomes" id="UP000008311"/>
    </source>
</evidence>
<dbReference type="InParanoid" id="B9RUN5"/>
<name>B9RUN5_RICCO</name>
<protein>
    <submittedName>
        <fullName evidence="1">Uncharacterized protein</fullName>
    </submittedName>
</protein>
<reference evidence="2" key="1">
    <citation type="journal article" date="2010" name="Nat. Biotechnol.">
        <title>Draft genome sequence of the oilseed species Ricinus communis.</title>
        <authorList>
            <person name="Chan A.P."/>
            <person name="Crabtree J."/>
            <person name="Zhao Q."/>
            <person name="Lorenzi H."/>
            <person name="Orvis J."/>
            <person name="Puiu D."/>
            <person name="Melake-Berhan A."/>
            <person name="Jones K.M."/>
            <person name="Redman J."/>
            <person name="Chen G."/>
            <person name="Cahoon E.B."/>
            <person name="Gedil M."/>
            <person name="Stanke M."/>
            <person name="Haas B.J."/>
            <person name="Wortman J.R."/>
            <person name="Fraser-Liggett C.M."/>
            <person name="Ravel J."/>
            <person name="Rabinowicz P.D."/>
        </authorList>
    </citation>
    <scope>NUCLEOTIDE SEQUENCE [LARGE SCALE GENOMIC DNA]</scope>
    <source>
        <strain evidence="2">cv. Hale</strain>
    </source>
</reference>
<dbReference type="EMBL" id="EQ973817">
    <property type="protein sequence ID" value="EEF45022.1"/>
    <property type="molecule type" value="Genomic_DNA"/>
</dbReference>
<keyword evidence="2" id="KW-1185">Reference proteome</keyword>
<dbReference type="AlphaFoldDB" id="B9RUN5"/>
<evidence type="ECO:0000313" key="1">
    <source>
        <dbReference type="EMBL" id="EEF45022.1"/>
    </source>
</evidence>
<accession>B9RUN5</accession>
<gene>
    <name evidence="1" type="ORF">RCOM_0855100</name>
</gene>
<organism evidence="1 2">
    <name type="scientific">Ricinus communis</name>
    <name type="common">Castor bean</name>
    <dbReference type="NCBI Taxonomy" id="3988"/>
    <lineage>
        <taxon>Eukaryota</taxon>
        <taxon>Viridiplantae</taxon>
        <taxon>Streptophyta</taxon>
        <taxon>Embryophyta</taxon>
        <taxon>Tracheophyta</taxon>
        <taxon>Spermatophyta</taxon>
        <taxon>Magnoliopsida</taxon>
        <taxon>eudicotyledons</taxon>
        <taxon>Gunneridae</taxon>
        <taxon>Pentapetalae</taxon>
        <taxon>rosids</taxon>
        <taxon>fabids</taxon>
        <taxon>Malpighiales</taxon>
        <taxon>Euphorbiaceae</taxon>
        <taxon>Acalyphoideae</taxon>
        <taxon>Acalypheae</taxon>
        <taxon>Ricinus</taxon>
    </lineage>
</organism>
<dbReference type="Proteomes" id="UP000008311">
    <property type="component" value="Unassembled WGS sequence"/>
</dbReference>